<protein>
    <submittedName>
        <fullName evidence="3">Uncharacterized protein</fullName>
    </submittedName>
</protein>
<accession>A0A6P6WYZ9</accession>
<evidence type="ECO:0000313" key="2">
    <source>
        <dbReference type="Proteomes" id="UP001652660"/>
    </source>
</evidence>
<dbReference type="Proteomes" id="UP001652660">
    <property type="component" value="Chromosome 3c"/>
</dbReference>
<proteinExistence type="predicted"/>
<dbReference type="RefSeq" id="XP_027118717.1">
    <property type="nucleotide sequence ID" value="XM_027262916.1"/>
</dbReference>
<reference evidence="2" key="1">
    <citation type="journal article" date="2025" name="Foods">
        <title>Unveiling the Microbial Signatures of Arabica Coffee Cherries: Insights into Ripeness Specific Diversity, Functional Traits, and Implications for Quality and Safety.</title>
        <authorList>
            <consortium name="RefSeq"/>
            <person name="Tenea G.N."/>
            <person name="Cifuentes V."/>
            <person name="Reyes P."/>
            <person name="Cevallos-Vallejos M."/>
        </authorList>
    </citation>
    <scope>NUCLEOTIDE SEQUENCE [LARGE SCALE GENOMIC DNA]</scope>
</reference>
<gene>
    <name evidence="3" type="primary">LOC113735957</name>
</gene>
<keyword evidence="1" id="KW-0175">Coiled coil</keyword>
<name>A0A6P6WYZ9_COFAR</name>
<dbReference type="OrthoDB" id="1592968at2759"/>
<feature type="coiled-coil region" evidence="1">
    <location>
        <begin position="8"/>
        <end position="39"/>
    </location>
</feature>
<organism evidence="2 3">
    <name type="scientific">Coffea arabica</name>
    <name type="common">Arabian coffee</name>
    <dbReference type="NCBI Taxonomy" id="13443"/>
    <lineage>
        <taxon>Eukaryota</taxon>
        <taxon>Viridiplantae</taxon>
        <taxon>Streptophyta</taxon>
        <taxon>Embryophyta</taxon>
        <taxon>Tracheophyta</taxon>
        <taxon>Spermatophyta</taxon>
        <taxon>Magnoliopsida</taxon>
        <taxon>eudicotyledons</taxon>
        <taxon>Gunneridae</taxon>
        <taxon>Pentapetalae</taxon>
        <taxon>asterids</taxon>
        <taxon>lamiids</taxon>
        <taxon>Gentianales</taxon>
        <taxon>Rubiaceae</taxon>
        <taxon>Ixoroideae</taxon>
        <taxon>Gardenieae complex</taxon>
        <taxon>Bertiereae - Coffeeae clade</taxon>
        <taxon>Coffeeae</taxon>
        <taxon>Coffea</taxon>
    </lineage>
</organism>
<evidence type="ECO:0000313" key="3">
    <source>
        <dbReference type="RefSeq" id="XP_027118717.1"/>
    </source>
</evidence>
<dbReference type="AlphaFoldDB" id="A0A6P6WYZ9"/>
<sequence>MKQCNLNLEEEGVKRKLQLQELEEIRNEAHENATIYKDKSKIFHDQQVSRKAFVVGEKVILYHSRLKLFPVEIQNLKMEKKFVVNGHRLKPYYEGFSVKKVEVIHLKDLIYLV</sequence>
<evidence type="ECO:0000256" key="1">
    <source>
        <dbReference type="SAM" id="Coils"/>
    </source>
</evidence>
<keyword evidence="2" id="KW-1185">Reference proteome</keyword>
<reference evidence="3" key="2">
    <citation type="submission" date="2025-08" db="UniProtKB">
        <authorList>
            <consortium name="RefSeq"/>
        </authorList>
    </citation>
    <scope>IDENTIFICATION</scope>
    <source>
        <tissue evidence="3">Leaves</tissue>
    </source>
</reference>
<dbReference type="GeneID" id="113735957"/>